<organism evidence="3">
    <name type="scientific">Vecturithrix granuli</name>
    <dbReference type="NCBI Taxonomy" id="1499967"/>
    <lineage>
        <taxon>Bacteria</taxon>
        <taxon>Candidatus Moduliflexota</taxon>
        <taxon>Candidatus Vecturitrichia</taxon>
        <taxon>Candidatus Vecturitrichales</taxon>
        <taxon>Candidatus Vecturitrichaceae</taxon>
        <taxon>Candidatus Vecturithrix</taxon>
    </lineage>
</organism>
<gene>
    <name evidence="3" type="ORF">U27_03647</name>
</gene>
<evidence type="ECO:0000256" key="1">
    <source>
        <dbReference type="SAM" id="Phobius"/>
    </source>
</evidence>
<dbReference type="Pfam" id="PF13386">
    <property type="entry name" value="DsbD_2"/>
    <property type="match status" value="1"/>
</dbReference>
<feature type="transmembrane region" description="Helical" evidence="1">
    <location>
        <begin position="84"/>
        <end position="104"/>
    </location>
</feature>
<feature type="transmembrane region" description="Helical" evidence="1">
    <location>
        <begin position="169"/>
        <end position="192"/>
    </location>
</feature>
<evidence type="ECO:0000313" key="4">
    <source>
        <dbReference type="Proteomes" id="UP000030661"/>
    </source>
</evidence>
<keyword evidence="1" id="KW-0472">Membrane</keyword>
<dbReference type="NCBIfam" id="NF040495">
    <property type="entry name" value="tranport_ArsG"/>
    <property type="match status" value="1"/>
</dbReference>
<dbReference type="InterPro" id="IPR039447">
    <property type="entry name" value="UreH-like_TM_dom"/>
</dbReference>
<dbReference type="STRING" id="1499967.U27_03647"/>
<dbReference type="HOGENOM" id="CLU_087516_1_0_0"/>
<dbReference type="PANTHER" id="PTHR31272">
    <property type="entry name" value="CYTOCHROME C-TYPE BIOGENESIS PROTEIN HI_1454-RELATED"/>
    <property type="match status" value="1"/>
</dbReference>
<reference evidence="3" key="1">
    <citation type="journal article" date="2015" name="PeerJ">
        <title>First genomic representation of candidate bacterial phylum KSB3 points to enhanced environmental sensing as a trigger of wastewater bulking.</title>
        <authorList>
            <person name="Sekiguchi Y."/>
            <person name="Ohashi A."/>
            <person name="Parks D.H."/>
            <person name="Yamauchi T."/>
            <person name="Tyson G.W."/>
            <person name="Hugenholtz P."/>
        </authorList>
    </citation>
    <scope>NUCLEOTIDE SEQUENCE [LARGE SCALE GENOMIC DNA]</scope>
</reference>
<dbReference type="InterPro" id="IPR051790">
    <property type="entry name" value="Cytochrome_c-biogenesis_DsbD"/>
</dbReference>
<dbReference type="PANTHER" id="PTHR31272:SF4">
    <property type="entry name" value="CYTOCHROME C-TYPE BIOGENESIS PROTEIN HI_1454-RELATED"/>
    <property type="match status" value="1"/>
</dbReference>
<name>A0A081BWH9_VECG1</name>
<evidence type="ECO:0000259" key="2">
    <source>
        <dbReference type="Pfam" id="PF13386"/>
    </source>
</evidence>
<dbReference type="EMBL" id="DF820465">
    <property type="protein sequence ID" value="GAK56684.1"/>
    <property type="molecule type" value="Genomic_DNA"/>
</dbReference>
<dbReference type="eggNOG" id="COG0785">
    <property type="taxonomic scope" value="Bacteria"/>
</dbReference>
<feature type="transmembrane region" description="Helical" evidence="1">
    <location>
        <begin position="12"/>
        <end position="36"/>
    </location>
</feature>
<dbReference type="Proteomes" id="UP000030661">
    <property type="component" value="Unassembled WGS sequence"/>
</dbReference>
<feature type="transmembrane region" description="Helical" evidence="1">
    <location>
        <begin position="204"/>
        <end position="227"/>
    </location>
</feature>
<feature type="transmembrane region" description="Helical" evidence="1">
    <location>
        <begin position="125"/>
        <end position="149"/>
    </location>
</feature>
<keyword evidence="1" id="KW-1133">Transmembrane helix</keyword>
<keyword evidence="1 3" id="KW-0812">Transmembrane</keyword>
<protein>
    <submittedName>
        <fullName evidence="3">Cytochrome c biogenesis protein, transmembrane region</fullName>
    </submittedName>
</protein>
<feature type="domain" description="Urease accessory protein UreH-like transmembrane" evidence="2">
    <location>
        <begin position="11"/>
        <end position="217"/>
    </location>
</feature>
<keyword evidence="4" id="KW-1185">Reference proteome</keyword>
<evidence type="ECO:0000313" key="3">
    <source>
        <dbReference type="EMBL" id="GAK56684.1"/>
    </source>
</evidence>
<sequence length="229" mass="24701">MNTFGIDLGMALWFGILTSISPCPLATNITAISFIGRKVDQAGYVFSAGLFYMLGRMLTYTVLGAILVSSTQLISPIANFLQTYMIYLVGPGLIVLGVLLLDVIKLNLGGSLMSDRLQARIERAGLWGAGLMGVIFALSFCPISAGLFFGSLFGMAMRHGSRLLIPSLYGVGTAIPVLVFAFVLAFSANLIGKAFHKLSVFELWARRVTGFVAILAGLYLCVTQIFYLF</sequence>
<dbReference type="AlphaFoldDB" id="A0A081BWH9"/>
<accession>A0A081BWH9</accession>
<proteinExistence type="predicted"/>